<keyword evidence="11 12" id="KW-0131">Cell cycle</keyword>
<keyword evidence="9 13" id="KW-1133">Transmembrane helix</keyword>
<evidence type="ECO:0000256" key="6">
    <source>
        <dbReference type="ARBA" id="ARBA00022519"/>
    </source>
</evidence>
<dbReference type="NCBIfam" id="TIGR00439">
    <property type="entry name" value="FtsX_Gneg"/>
    <property type="match status" value="1"/>
</dbReference>
<keyword evidence="5 12" id="KW-1003">Cell membrane</keyword>
<dbReference type="PIRSF" id="PIRSF003097">
    <property type="entry name" value="FtsX"/>
    <property type="match status" value="1"/>
</dbReference>
<evidence type="ECO:0000256" key="10">
    <source>
        <dbReference type="ARBA" id="ARBA00023136"/>
    </source>
</evidence>
<evidence type="ECO:0000256" key="1">
    <source>
        <dbReference type="ARBA" id="ARBA00004429"/>
    </source>
</evidence>
<comment type="function">
    <text evidence="12">Part of the ABC transporter FtsEX involved in cellular division.</text>
</comment>
<keyword evidence="17" id="KW-1185">Reference proteome</keyword>
<evidence type="ECO:0000256" key="9">
    <source>
        <dbReference type="ARBA" id="ARBA00022989"/>
    </source>
</evidence>
<evidence type="ECO:0000256" key="8">
    <source>
        <dbReference type="ARBA" id="ARBA00022692"/>
    </source>
</evidence>
<keyword evidence="10 12" id="KW-0472">Membrane</keyword>
<dbReference type="EMBL" id="JBHSAF010000012">
    <property type="protein sequence ID" value="MFC3913739.1"/>
    <property type="molecule type" value="Genomic_DNA"/>
</dbReference>
<comment type="similarity">
    <text evidence="2 12">Belongs to the ABC-4 integral membrane protein family. FtsX subfamily.</text>
</comment>
<proteinExistence type="inferred from homology"/>
<feature type="transmembrane region" description="Helical" evidence="13">
    <location>
        <begin position="40"/>
        <end position="60"/>
    </location>
</feature>
<accession>A0ABV8CNQ8</accession>
<gene>
    <name evidence="16" type="primary">ftsX</name>
    <name evidence="16" type="ORF">ACFOSS_09705</name>
</gene>
<dbReference type="Pfam" id="PF02687">
    <property type="entry name" value="FtsX"/>
    <property type="match status" value="1"/>
</dbReference>
<evidence type="ECO:0000256" key="3">
    <source>
        <dbReference type="ARBA" id="ARBA00011160"/>
    </source>
</evidence>
<evidence type="ECO:0000256" key="4">
    <source>
        <dbReference type="ARBA" id="ARBA00021907"/>
    </source>
</evidence>
<evidence type="ECO:0000256" key="2">
    <source>
        <dbReference type="ARBA" id="ARBA00007379"/>
    </source>
</evidence>
<evidence type="ECO:0000259" key="14">
    <source>
        <dbReference type="Pfam" id="PF02687"/>
    </source>
</evidence>
<evidence type="ECO:0000256" key="5">
    <source>
        <dbReference type="ARBA" id="ARBA00022475"/>
    </source>
</evidence>
<dbReference type="InterPro" id="IPR003838">
    <property type="entry name" value="ABC3_permease_C"/>
</dbReference>
<keyword evidence="7 12" id="KW-0132">Cell division</keyword>
<feature type="transmembrane region" description="Helical" evidence="13">
    <location>
        <begin position="193"/>
        <end position="213"/>
    </location>
</feature>
<reference evidence="17" key="1">
    <citation type="journal article" date="2019" name="Int. J. Syst. Evol. Microbiol.">
        <title>The Global Catalogue of Microorganisms (GCM) 10K type strain sequencing project: providing services to taxonomists for standard genome sequencing and annotation.</title>
        <authorList>
            <consortium name="The Broad Institute Genomics Platform"/>
            <consortium name="The Broad Institute Genome Sequencing Center for Infectious Disease"/>
            <person name="Wu L."/>
            <person name="Ma J."/>
        </authorList>
    </citation>
    <scope>NUCLEOTIDE SEQUENCE [LARGE SCALE GENOMIC DNA]</scope>
    <source>
        <strain evidence="17">CCUG 54939</strain>
    </source>
</reference>
<keyword evidence="6 12" id="KW-0997">Cell inner membrane</keyword>
<feature type="transmembrane region" description="Helical" evidence="13">
    <location>
        <begin position="283"/>
        <end position="307"/>
    </location>
</feature>
<dbReference type="Proteomes" id="UP001595692">
    <property type="component" value="Unassembled WGS sequence"/>
</dbReference>
<evidence type="ECO:0000256" key="12">
    <source>
        <dbReference type="PIRNR" id="PIRNR003097"/>
    </source>
</evidence>
<dbReference type="InterPro" id="IPR004513">
    <property type="entry name" value="FtsX"/>
</dbReference>
<evidence type="ECO:0000256" key="7">
    <source>
        <dbReference type="ARBA" id="ARBA00022618"/>
    </source>
</evidence>
<feature type="domain" description="ABC3 transporter permease C-terminal" evidence="14">
    <location>
        <begin position="193"/>
        <end position="307"/>
    </location>
</feature>
<keyword evidence="8 13" id="KW-0812">Transmembrane</keyword>
<feature type="domain" description="FtsX extracellular" evidence="15">
    <location>
        <begin position="75"/>
        <end position="158"/>
    </location>
</feature>
<dbReference type="PANTHER" id="PTHR47755:SF1">
    <property type="entry name" value="CELL DIVISION PROTEIN FTSX"/>
    <property type="match status" value="1"/>
</dbReference>
<sequence length="317" mass="35461">MRRKRHSGGMSRQLSLFLYHHLQEAKTAIAGIWFAPLTSLMTIAVIAISLAVPSVFYVILKNAESVSQQWQSGTQITLYLKKGTAEAQALALVDNIKQDPEVERVRYISPDEALQEFASLSGFSDAMRSLSENPLPAVIEITPDSHFRTPQATRALSTRYATDAVIEQAKLDLQWLERLQGIINLIRHSVQGMAVLLIFGLVLTIANTLRLNIFSRRAEIEVMKLVGATNRFIYRPYLYLGLWYGLMGGMLAWWLCEVLILWSEHQVTILAALYDSHFRLMGLSAVEGGALLLASMGLGILAAWFSVYRHISEIEPG</sequence>
<comment type="subunit">
    <text evidence="3">Forms a membrane-associated complex with FtsE.</text>
</comment>
<protein>
    <recommendedName>
        <fullName evidence="4 12">Cell division protein FtsX</fullName>
    </recommendedName>
</protein>
<organism evidence="16 17">
    <name type="scientific">Pseudaeromonas sharmana</name>
    <dbReference type="NCBI Taxonomy" id="328412"/>
    <lineage>
        <taxon>Bacteria</taxon>
        <taxon>Pseudomonadati</taxon>
        <taxon>Pseudomonadota</taxon>
        <taxon>Gammaproteobacteria</taxon>
        <taxon>Aeromonadales</taxon>
        <taxon>Aeromonadaceae</taxon>
        <taxon>Pseudaeromonas</taxon>
    </lineage>
</organism>
<feature type="transmembrane region" description="Helical" evidence="13">
    <location>
        <begin position="242"/>
        <end position="262"/>
    </location>
</feature>
<evidence type="ECO:0000259" key="15">
    <source>
        <dbReference type="Pfam" id="PF18075"/>
    </source>
</evidence>
<name>A0ABV8CNQ8_9GAMM</name>
<dbReference type="Gene3D" id="3.30.70.3040">
    <property type="match status" value="1"/>
</dbReference>
<dbReference type="InterPro" id="IPR047590">
    <property type="entry name" value="FtsX_proteobact-type"/>
</dbReference>
<comment type="subcellular location">
    <subcellularLocation>
        <location evidence="1">Cell inner membrane</location>
        <topology evidence="1">Multi-pass membrane protein</topology>
    </subcellularLocation>
</comment>
<evidence type="ECO:0000256" key="11">
    <source>
        <dbReference type="ARBA" id="ARBA00023306"/>
    </source>
</evidence>
<comment type="caution">
    <text evidence="16">The sequence shown here is derived from an EMBL/GenBank/DDBJ whole genome shotgun (WGS) entry which is preliminary data.</text>
</comment>
<dbReference type="Pfam" id="PF18075">
    <property type="entry name" value="FtsX_ECD"/>
    <property type="match status" value="1"/>
</dbReference>
<evidence type="ECO:0000313" key="17">
    <source>
        <dbReference type="Proteomes" id="UP001595692"/>
    </source>
</evidence>
<evidence type="ECO:0000313" key="16">
    <source>
        <dbReference type="EMBL" id="MFC3913739.1"/>
    </source>
</evidence>
<evidence type="ECO:0000256" key="13">
    <source>
        <dbReference type="SAM" id="Phobius"/>
    </source>
</evidence>
<dbReference type="PANTHER" id="PTHR47755">
    <property type="entry name" value="CELL DIVISION PROTEIN FTSX"/>
    <property type="match status" value="1"/>
</dbReference>
<dbReference type="RefSeq" id="WP_377152142.1">
    <property type="nucleotide sequence ID" value="NZ_JBHSAF010000012.1"/>
</dbReference>
<dbReference type="InterPro" id="IPR040690">
    <property type="entry name" value="FtsX_ECD"/>
</dbReference>